<dbReference type="GO" id="GO:0015628">
    <property type="term" value="P:protein secretion by the type II secretion system"/>
    <property type="evidence" value="ECO:0007669"/>
    <property type="project" value="InterPro"/>
</dbReference>
<dbReference type="InterPro" id="IPR000983">
    <property type="entry name" value="Bac_GSPG_pilin"/>
</dbReference>
<dbReference type="GO" id="GO:0015627">
    <property type="term" value="C:type II protein secretion system complex"/>
    <property type="evidence" value="ECO:0007669"/>
    <property type="project" value="InterPro"/>
</dbReference>
<dbReference type="Pfam" id="PF07963">
    <property type="entry name" value="N_methyl"/>
    <property type="match status" value="1"/>
</dbReference>
<dbReference type="AlphaFoldDB" id="A0A1F8CZS9"/>
<keyword evidence="4 6" id="KW-1133">Transmembrane helix</keyword>
<gene>
    <name evidence="7" type="ORF">A2361_02005</name>
</gene>
<feature type="transmembrane region" description="Helical" evidence="6">
    <location>
        <begin position="12"/>
        <end position="38"/>
    </location>
</feature>
<reference evidence="7 8" key="1">
    <citation type="journal article" date="2016" name="Nat. Commun.">
        <title>Thousands of microbial genomes shed light on interconnected biogeochemical processes in an aquifer system.</title>
        <authorList>
            <person name="Anantharaman K."/>
            <person name="Brown C.T."/>
            <person name="Hug L.A."/>
            <person name="Sharon I."/>
            <person name="Castelle C.J."/>
            <person name="Probst A.J."/>
            <person name="Thomas B.C."/>
            <person name="Singh A."/>
            <person name="Wilkins M.J."/>
            <person name="Karaoz U."/>
            <person name="Brodie E.L."/>
            <person name="Williams K.H."/>
            <person name="Hubbard S.S."/>
            <person name="Banfield J.F."/>
        </authorList>
    </citation>
    <scope>NUCLEOTIDE SEQUENCE [LARGE SCALE GENOMIC DNA]</scope>
</reference>
<dbReference type="GO" id="GO:0016020">
    <property type="term" value="C:membrane"/>
    <property type="evidence" value="ECO:0007669"/>
    <property type="project" value="UniProtKB-SubCell"/>
</dbReference>
<dbReference type="NCBIfam" id="TIGR02532">
    <property type="entry name" value="IV_pilin_GFxxxE"/>
    <property type="match status" value="1"/>
</dbReference>
<evidence type="ECO:0008006" key="9">
    <source>
        <dbReference type="Google" id="ProtNLM"/>
    </source>
</evidence>
<dbReference type="PANTHER" id="PTHR30093:SF44">
    <property type="entry name" value="TYPE II SECRETION SYSTEM CORE PROTEIN G"/>
    <property type="match status" value="1"/>
</dbReference>
<dbReference type="PRINTS" id="PR00813">
    <property type="entry name" value="BCTERIALGSPG"/>
</dbReference>
<evidence type="ECO:0000256" key="6">
    <source>
        <dbReference type="SAM" id="Phobius"/>
    </source>
</evidence>
<comment type="caution">
    <text evidence="7">The sequence shown here is derived from an EMBL/GenBank/DDBJ whole genome shotgun (WGS) entry which is preliminary data.</text>
</comment>
<dbReference type="PANTHER" id="PTHR30093">
    <property type="entry name" value="GENERAL SECRETION PATHWAY PROTEIN G"/>
    <property type="match status" value="1"/>
</dbReference>
<dbReference type="InterPro" id="IPR012902">
    <property type="entry name" value="N_methyl_site"/>
</dbReference>
<organism evidence="7 8">
    <name type="scientific">Candidatus Woesebacteria bacterium RIFOXYB1_FULL_40_26</name>
    <dbReference type="NCBI Taxonomy" id="1802539"/>
    <lineage>
        <taxon>Bacteria</taxon>
        <taxon>Candidatus Woeseibacteriota</taxon>
    </lineage>
</organism>
<keyword evidence="2" id="KW-0488">Methylation</keyword>
<dbReference type="InterPro" id="IPR045584">
    <property type="entry name" value="Pilin-like"/>
</dbReference>
<dbReference type="Gene3D" id="3.30.700.10">
    <property type="entry name" value="Glycoprotein, Type 4 Pilin"/>
    <property type="match status" value="1"/>
</dbReference>
<keyword evidence="5 6" id="KW-0472">Membrane</keyword>
<proteinExistence type="predicted"/>
<evidence type="ECO:0000256" key="3">
    <source>
        <dbReference type="ARBA" id="ARBA00022692"/>
    </source>
</evidence>
<evidence type="ECO:0000313" key="7">
    <source>
        <dbReference type="EMBL" id="OGM81843.1"/>
    </source>
</evidence>
<sequence>MSLKISNFKFQISNFGFTLIELLVVISIIGILAALSLVSFTGSQKQARDTQRKSDLKQYQTALEGYANKSNGFYPSRSNLTISSTSTTLCTDLGLTGCPVDPKDPTLAYKYWSDGGGTGSATGTLYVLWATLENTTGYWVVCSSGKVGSSASAPSSSACPI</sequence>
<evidence type="ECO:0000256" key="5">
    <source>
        <dbReference type="ARBA" id="ARBA00023136"/>
    </source>
</evidence>
<evidence type="ECO:0000256" key="4">
    <source>
        <dbReference type="ARBA" id="ARBA00022989"/>
    </source>
</evidence>
<dbReference type="SUPFAM" id="SSF54523">
    <property type="entry name" value="Pili subunits"/>
    <property type="match status" value="1"/>
</dbReference>
<evidence type="ECO:0000256" key="1">
    <source>
        <dbReference type="ARBA" id="ARBA00004167"/>
    </source>
</evidence>
<accession>A0A1F8CZS9</accession>
<dbReference type="Proteomes" id="UP000178848">
    <property type="component" value="Unassembled WGS sequence"/>
</dbReference>
<evidence type="ECO:0000313" key="8">
    <source>
        <dbReference type="Proteomes" id="UP000178848"/>
    </source>
</evidence>
<protein>
    <recommendedName>
        <fullName evidence="9">Type II secretion system protein GspG C-terminal domain-containing protein</fullName>
    </recommendedName>
</protein>
<dbReference type="EMBL" id="MGHZ01000001">
    <property type="protein sequence ID" value="OGM81843.1"/>
    <property type="molecule type" value="Genomic_DNA"/>
</dbReference>
<evidence type="ECO:0000256" key="2">
    <source>
        <dbReference type="ARBA" id="ARBA00022481"/>
    </source>
</evidence>
<comment type="subcellular location">
    <subcellularLocation>
        <location evidence="1">Membrane</location>
        <topology evidence="1">Single-pass membrane protein</topology>
    </subcellularLocation>
</comment>
<name>A0A1F8CZS9_9BACT</name>
<keyword evidence="3 6" id="KW-0812">Transmembrane</keyword>